<dbReference type="PATRIC" id="fig|1423806.3.peg.411"/>
<dbReference type="InterPro" id="IPR009384">
    <property type="entry name" value="SwrD-like"/>
</dbReference>
<proteinExistence type="predicted"/>
<comment type="caution">
    <text evidence="1">The sequence shown here is derived from an EMBL/GenBank/DDBJ whole genome shotgun (WGS) entry which is preliminary data.</text>
</comment>
<organism evidence="1 2">
    <name type="scientific">Liquorilactobacillus sucicola DSM 21376 = JCM 15457</name>
    <dbReference type="NCBI Taxonomy" id="1423806"/>
    <lineage>
        <taxon>Bacteria</taxon>
        <taxon>Bacillati</taxon>
        <taxon>Bacillota</taxon>
        <taxon>Bacilli</taxon>
        <taxon>Lactobacillales</taxon>
        <taxon>Lactobacillaceae</taxon>
        <taxon>Liquorilactobacillus</taxon>
    </lineage>
</organism>
<evidence type="ECO:0008006" key="3">
    <source>
        <dbReference type="Google" id="ProtNLM"/>
    </source>
</evidence>
<evidence type="ECO:0000313" key="2">
    <source>
        <dbReference type="Proteomes" id="UP000050961"/>
    </source>
</evidence>
<gene>
    <name evidence="1" type="ORF">FD15_GL000403</name>
</gene>
<dbReference type="Pfam" id="PF06289">
    <property type="entry name" value="FlbD"/>
    <property type="match status" value="1"/>
</dbReference>
<dbReference type="eggNOG" id="COG1582">
    <property type="taxonomic scope" value="Bacteria"/>
</dbReference>
<dbReference type="STRING" id="1423806.FD15_GL000403"/>
<dbReference type="AlphaFoldDB" id="A0A0R2E257"/>
<dbReference type="PANTHER" id="PTHR39185:SF1">
    <property type="entry name" value="SWARMING MOTILITY PROTEIN SWRD"/>
    <property type="match status" value="1"/>
</dbReference>
<dbReference type="EMBL" id="AYZF01000008">
    <property type="protein sequence ID" value="KRN06844.1"/>
    <property type="molecule type" value="Genomic_DNA"/>
</dbReference>
<evidence type="ECO:0000313" key="1">
    <source>
        <dbReference type="EMBL" id="KRN06844.1"/>
    </source>
</evidence>
<protein>
    <recommendedName>
        <fullName evidence="3">Flagellar protein FlbD</fullName>
    </recommendedName>
</protein>
<name>A0A0R2E257_9LACO</name>
<dbReference type="Proteomes" id="UP000050961">
    <property type="component" value="Unassembled WGS sequence"/>
</dbReference>
<reference evidence="1 2" key="1">
    <citation type="journal article" date="2015" name="Genome Announc.">
        <title>Expanding the biotechnology potential of lactobacilli through comparative genomics of 213 strains and associated genera.</title>
        <authorList>
            <person name="Sun Z."/>
            <person name="Harris H.M."/>
            <person name="McCann A."/>
            <person name="Guo C."/>
            <person name="Argimon S."/>
            <person name="Zhang W."/>
            <person name="Yang X."/>
            <person name="Jeffery I.B."/>
            <person name="Cooney J.C."/>
            <person name="Kagawa T.F."/>
            <person name="Liu W."/>
            <person name="Song Y."/>
            <person name="Salvetti E."/>
            <person name="Wrobel A."/>
            <person name="Rasinkangas P."/>
            <person name="Parkhill J."/>
            <person name="Rea M.C."/>
            <person name="O'Sullivan O."/>
            <person name="Ritari J."/>
            <person name="Douillard F.P."/>
            <person name="Paul Ross R."/>
            <person name="Yang R."/>
            <person name="Briner A.E."/>
            <person name="Felis G.E."/>
            <person name="de Vos W.M."/>
            <person name="Barrangou R."/>
            <person name="Klaenhammer T.R."/>
            <person name="Caufield P.W."/>
            <person name="Cui Y."/>
            <person name="Zhang H."/>
            <person name="O'Toole P.W."/>
        </authorList>
    </citation>
    <scope>NUCLEOTIDE SEQUENCE [LARGE SCALE GENOMIC DNA]</scope>
    <source>
        <strain evidence="1 2">DSM 21376</strain>
    </source>
</reference>
<accession>A0A0R2E257</accession>
<keyword evidence="2" id="KW-1185">Reference proteome</keyword>
<dbReference type="PANTHER" id="PTHR39185">
    <property type="entry name" value="SWARMING MOTILITY PROTEIN SWRD"/>
    <property type="match status" value="1"/>
</dbReference>
<sequence>MNMIALVSMNGSKFYLNPDLIYRIEETPDTVVILTDGKTLIVKQSAEEIVDLIIEYRRKVFRQLPKDERN</sequence>